<proteinExistence type="predicted"/>
<gene>
    <name evidence="1" type="ORF">LCGC14_2238370</name>
</gene>
<evidence type="ECO:0008006" key="2">
    <source>
        <dbReference type="Google" id="ProtNLM"/>
    </source>
</evidence>
<name>A0A0F9D6C3_9ZZZZ</name>
<evidence type="ECO:0000313" key="1">
    <source>
        <dbReference type="EMBL" id="KKL57144.1"/>
    </source>
</evidence>
<comment type="caution">
    <text evidence="1">The sequence shown here is derived from an EMBL/GenBank/DDBJ whole genome shotgun (WGS) entry which is preliminary data.</text>
</comment>
<dbReference type="EMBL" id="LAZR01030266">
    <property type="protein sequence ID" value="KKL57144.1"/>
    <property type="molecule type" value="Genomic_DNA"/>
</dbReference>
<protein>
    <recommendedName>
        <fullName evidence="2">Transglutaminase-like domain-containing protein</fullName>
    </recommendedName>
</protein>
<dbReference type="AlphaFoldDB" id="A0A0F9D6C3"/>
<organism evidence="1">
    <name type="scientific">marine sediment metagenome</name>
    <dbReference type="NCBI Taxonomy" id="412755"/>
    <lineage>
        <taxon>unclassified sequences</taxon>
        <taxon>metagenomes</taxon>
        <taxon>ecological metagenomes</taxon>
    </lineage>
</organism>
<reference evidence="1" key="1">
    <citation type="journal article" date="2015" name="Nature">
        <title>Complex archaea that bridge the gap between prokaryotes and eukaryotes.</title>
        <authorList>
            <person name="Spang A."/>
            <person name="Saw J.H."/>
            <person name="Jorgensen S.L."/>
            <person name="Zaremba-Niedzwiedzka K."/>
            <person name="Martijn J."/>
            <person name="Lind A.E."/>
            <person name="van Eijk R."/>
            <person name="Schleper C."/>
            <person name="Guy L."/>
            <person name="Ettema T.J."/>
        </authorList>
    </citation>
    <scope>NUCLEOTIDE SEQUENCE</scope>
</reference>
<sequence length="169" mass="19353">MDRLLTMDRQLRKIATATRAEMESFARKHTGVGFKGSDIDLSCYCAIASYFLVMMGRKFGYNLSLVEGAAFDGSGDEFEYSNDEFADYDINHCWVEHKGKIIDLSAKQFDPSLKKVHIVDVDDNEYCPINRNNAVRKDFKANWPNEQSPYTYIKELRERANTLSIKIAA</sequence>
<accession>A0A0F9D6C3</accession>